<feature type="binding site" evidence="11">
    <location>
        <position position="147"/>
    </location>
    <ligand>
        <name>Zn(2+)</name>
        <dbReference type="ChEBI" id="CHEBI:29105"/>
    </ligand>
</feature>
<keyword evidence="8 11" id="KW-0648">Protein biosynthesis</keyword>
<evidence type="ECO:0000256" key="7">
    <source>
        <dbReference type="ARBA" id="ARBA00022884"/>
    </source>
</evidence>
<evidence type="ECO:0000256" key="9">
    <source>
        <dbReference type="ARBA" id="ARBA00023146"/>
    </source>
</evidence>
<dbReference type="CDD" id="cd02153">
    <property type="entry name" value="tRNA_bindingDomain"/>
    <property type="match status" value="1"/>
</dbReference>
<dbReference type="NCBIfam" id="TIGR00398">
    <property type="entry name" value="metG"/>
    <property type="match status" value="1"/>
</dbReference>
<dbReference type="GO" id="GO:0005524">
    <property type="term" value="F:ATP binding"/>
    <property type="evidence" value="ECO:0007669"/>
    <property type="project" value="UniProtKB-UniRule"/>
</dbReference>
<dbReference type="GO" id="GO:0005829">
    <property type="term" value="C:cytosol"/>
    <property type="evidence" value="ECO:0007669"/>
    <property type="project" value="TreeGrafter"/>
</dbReference>
<evidence type="ECO:0000256" key="11">
    <source>
        <dbReference type="HAMAP-Rule" id="MF_00098"/>
    </source>
</evidence>
<dbReference type="InterPro" id="IPR014758">
    <property type="entry name" value="Met-tRNA_synth"/>
</dbReference>
<gene>
    <name evidence="11" type="primary">metG</name>
    <name evidence="13" type="ORF">SAMN02745355_0453</name>
</gene>
<dbReference type="RefSeq" id="WP_084272499.1">
    <property type="nucleotide sequence ID" value="NZ_FWYE01000001.1"/>
</dbReference>
<evidence type="ECO:0000256" key="3">
    <source>
        <dbReference type="ARBA" id="ARBA00022555"/>
    </source>
</evidence>
<keyword evidence="11" id="KW-0479">Metal-binding</keyword>
<keyword evidence="9 11" id="KW-0030">Aminoacyl-tRNA synthetase</keyword>
<dbReference type="Proteomes" id="UP000192315">
    <property type="component" value="Unassembled WGS sequence"/>
</dbReference>
<accession>A0A8G2L741</accession>
<dbReference type="InterPro" id="IPR015413">
    <property type="entry name" value="Methionyl/Leucyl_tRNA_Synth"/>
</dbReference>
<dbReference type="PANTHER" id="PTHR45765">
    <property type="entry name" value="METHIONINE--TRNA LIGASE"/>
    <property type="match status" value="1"/>
</dbReference>
<keyword evidence="4 11" id="KW-0436">Ligase</keyword>
<dbReference type="Gene3D" id="2.20.28.20">
    <property type="entry name" value="Methionyl-tRNA synthetase, Zn-domain"/>
    <property type="match status" value="1"/>
</dbReference>
<dbReference type="Pfam" id="PF09334">
    <property type="entry name" value="tRNA-synt_1g"/>
    <property type="match status" value="1"/>
</dbReference>
<evidence type="ECO:0000259" key="12">
    <source>
        <dbReference type="PROSITE" id="PS50886"/>
    </source>
</evidence>
<dbReference type="InterPro" id="IPR041872">
    <property type="entry name" value="Anticodon_Met"/>
</dbReference>
<dbReference type="PANTHER" id="PTHR45765:SF1">
    <property type="entry name" value="METHIONINE--TRNA LIGASE, CYTOPLASMIC"/>
    <property type="match status" value="1"/>
</dbReference>
<comment type="subcellular location">
    <subcellularLocation>
        <location evidence="1 11">Cytoplasm</location>
    </subcellularLocation>
</comment>
<dbReference type="GO" id="GO:0004825">
    <property type="term" value="F:methionine-tRNA ligase activity"/>
    <property type="evidence" value="ECO:0007669"/>
    <property type="project" value="UniProtKB-UniRule"/>
</dbReference>
<dbReference type="InterPro" id="IPR014729">
    <property type="entry name" value="Rossmann-like_a/b/a_fold"/>
</dbReference>
<dbReference type="CDD" id="cd07957">
    <property type="entry name" value="Anticodon_Ia_Met"/>
    <property type="match status" value="1"/>
</dbReference>
<keyword evidence="14" id="KW-1185">Reference proteome</keyword>
<dbReference type="CDD" id="cd00814">
    <property type="entry name" value="MetRS_core"/>
    <property type="match status" value="1"/>
</dbReference>
<dbReference type="InterPro" id="IPR012340">
    <property type="entry name" value="NA-bd_OB-fold"/>
</dbReference>
<evidence type="ECO:0000256" key="5">
    <source>
        <dbReference type="ARBA" id="ARBA00022741"/>
    </source>
</evidence>
<dbReference type="InterPro" id="IPR009080">
    <property type="entry name" value="tRNAsynth_Ia_anticodon-bd"/>
</dbReference>
<reference evidence="13 14" key="1">
    <citation type="submission" date="2017-04" db="EMBL/GenBank/DDBJ databases">
        <authorList>
            <person name="Varghese N."/>
            <person name="Submissions S."/>
        </authorList>
    </citation>
    <scope>NUCLEOTIDE SEQUENCE [LARGE SCALE GENOMIC DNA]</scope>
    <source>
        <strain evidence="13 14">DSM 9789</strain>
    </source>
</reference>
<dbReference type="Pfam" id="PF01588">
    <property type="entry name" value="tRNA_bind"/>
    <property type="match status" value="1"/>
</dbReference>
<feature type="short sequence motif" description="'HIGH' region" evidence="11">
    <location>
        <begin position="12"/>
        <end position="22"/>
    </location>
</feature>
<dbReference type="InterPro" id="IPR002547">
    <property type="entry name" value="tRNA-bd_dom"/>
</dbReference>
<evidence type="ECO:0000313" key="14">
    <source>
        <dbReference type="Proteomes" id="UP000192315"/>
    </source>
</evidence>
<keyword evidence="3 11" id="KW-0820">tRNA-binding</keyword>
<feature type="binding site" evidence="11">
    <location>
        <position position="144"/>
    </location>
    <ligand>
        <name>Zn(2+)</name>
        <dbReference type="ChEBI" id="CHEBI:29105"/>
    </ligand>
</feature>
<dbReference type="EMBL" id="FWYE01000001">
    <property type="protein sequence ID" value="SMD30565.1"/>
    <property type="molecule type" value="Genomic_DNA"/>
</dbReference>
<evidence type="ECO:0000256" key="8">
    <source>
        <dbReference type="ARBA" id="ARBA00022917"/>
    </source>
</evidence>
<comment type="subunit">
    <text evidence="11">Homodimer.</text>
</comment>
<name>A0A8G2L741_PICTO</name>
<dbReference type="PRINTS" id="PR01041">
    <property type="entry name" value="TRNASYNTHMET"/>
</dbReference>
<dbReference type="HAMAP" id="MF_00098">
    <property type="entry name" value="Met_tRNA_synth_type1"/>
    <property type="match status" value="1"/>
</dbReference>
<protein>
    <recommendedName>
        <fullName evidence="11">Methionine--tRNA ligase</fullName>
        <ecNumber evidence="11">6.1.1.10</ecNumber>
    </recommendedName>
    <alternativeName>
        <fullName evidence="11">Methionyl-tRNA synthetase</fullName>
        <shortName evidence="11">MetRS</shortName>
    </alternativeName>
</protein>
<dbReference type="Gene3D" id="1.10.730.10">
    <property type="entry name" value="Isoleucyl-tRNA Synthetase, Domain 1"/>
    <property type="match status" value="1"/>
</dbReference>
<dbReference type="PROSITE" id="PS50886">
    <property type="entry name" value="TRBD"/>
    <property type="match status" value="1"/>
</dbReference>
<evidence type="ECO:0000256" key="6">
    <source>
        <dbReference type="ARBA" id="ARBA00022840"/>
    </source>
</evidence>
<dbReference type="AlphaFoldDB" id="A0A8G2L741"/>
<dbReference type="InterPro" id="IPR023458">
    <property type="entry name" value="Met-tRNA_ligase_1"/>
</dbReference>
<dbReference type="Gene3D" id="3.40.50.620">
    <property type="entry name" value="HUPs"/>
    <property type="match status" value="1"/>
</dbReference>
<comment type="function">
    <text evidence="11">Is required not only for elongation of protein synthesis but also for the initiation of all mRNA translation through initiator tRNA(fMet) aminoacylation.</text>
</comment>
<evidence type="ECO:0000313" key="13">
    <source>
        <dbReference type="EMBL" id="SMD30565.1"/>
    </source>
</evidence>
<feature type="binding site" evidence="11">
    <location>
        <position position="160"/>
    </location>
    <ligand>
        <name>Zn(2+)</name>
        <dbReference type="ChEBI" id="CHEBI:29105"/>
    </ligand>
</feature>
<feature type="binding site" evidence="11">
    <location>
        <position position="336"/>
    </location>
    <ligand>
        <name>ATP</name>
        <dbReference type="ChEBI" id="CHEBI:30616"/>
    </ligand>
</feature>
<dbReference type="Gene3D" id="2.40.50.140">
    <property type="entry name" value="Nucleic acid-binding proteins"/>
    <property type="match status" value="1"/>
</dbReference>
<keyword evidence="5 11" id="KW-0547">Nucleotide-binding</keyword>
<keyword evidence="2 11" id="KW-0963">Cytoplasm</keyword>
<dbReference type="InterPro" id="IPR001412">
    <property type="entry name" value="aa-tRNA-synth_I_CS"/>
</dbReference>
<evidence type="ECO:0000256" key="10">
    <source>
        <dbReference type="ARBA" id="ARBA00047364"/>
    </source>
</evidence>
<keyword evidence="7 11" id="KW-0694">RNA-binding</keyword>
<dbReference type="PROSITE" id="PS00178">
    <property type="entry name" value="AA_TRNA_LIGASE_I"/>
    <property type="match status" value="1"/>
</dbReference>
<dbReference type="EC" id="6.1.1.10" evidence="11"/>
<organism evidence="13 14">
    <name type="scientific">Picrophilus torridus (strain ATCC 700027 / DSM 9790 / JCM 10055 / NBRC 100828 / KAW 2/3)</name>
    <dbReference type="NCBI Taxonomy" id="1122961"/>
    <lineage>
        <taxon>Archaea</taxon>
        <taxon>Methanobacteriati</taxon>
        <taxon>Thermoplasmatota</taxon>
        <taxon>Thermoplasmata</taxon>
        <taxon>Thermoplasmatales</taxon>
        <taxon>Picrophilaceae</taxon>
        <taxon>Picrophilus</taxon>
    </lineage>
</organism>
<proteinExistence type="inferred from homology"/>
<dbReference type="SUPFAM" id="SSF47323">
    <property type="entry name" value="Anticodon-binding domain of a subclass of class I aminoacyl-tRNA synthetases"/>
    <property type="match status" value="1"/>
</dbReference>
<dbReference type="SUPFAM" id="SSF50249">
    <property type="entry name" value="Nucleic acid-binding proteins"/>
    <property type="match status" value="1"/>
</dbReference>
<keyword evidence="6 11" id="KW-0067">ATP-binding</keyword>
<keyword evidence="11" id="KW-0862">Zinc</keyword>
<evidence type="ECO:0000256" key="2">
    <source>
        <dbReference type="ARBA" id="ARBA00022490"/>
    </source>
</evidence>
<evidence type="ECO:0000256" key="1">
    <source>
        <dbReference type="ARBA" id="ARBA00004496"/>
    </source>
</evidence>
<dbReference type="SUPFAM" id="SSF52374">
    <property type="entry name" value="Nucleotidylyl transferase"/>
    <property type="match status" value="1"/>
</dbReference>
<dbReference type="FunFam" id="2.20.28.20:FF:000001">
    <property type="entry name" value="Methionine--tRNA ligase"/>
    <property type="match status" value="1"/>
</dbReference>
<comment type="caution">
    <text evidence="13">The sequence shown here is derived from an EMBL/GenBank/DDBJ whole genome shotgun (WGS) entry which is preliminary data.</text>
</comment>
<dbReference type="GO" id="GO:0006431">
    <property type="term" value="P:methionyl-tRNA aminoacylation"/>
    <property type="evidence" value="ECO:0007669"/>
    <property type="project" value="UniProtKB-UniRule"/>
</dbReference>
<feature type="binding site" evidence="11">
    <location>
        <position position="157"/>
    </location>
    <ligand>
        <name>Zn(2+)</name>
        <dbReference type="ChEBI" id="CHEBI:29105"/>
    </ligand>
</feature>
<comment type="similarity">
    <text evidence="11">Belongs to the class-I aminoacyl-tRNA synthetase family. MetG type 1 subfamily.</text>
</comment>
<comment type="catalytic activity">
    <reaction evidence="10 11">
        <text>tRNA(Met) + L-methionine + ATP = L-methionyl-tRNA(Met) + AMP + diphosphate</text>
        <dbReference type="Rhea" id="RHEA:13481"/>
        <dbReference type="Rhea" id="RHEA-COMP:9667"/>
        <dbReference type="Rhea" id="RHEA-COMP:9698"/>
        <dbReference type="ChEBI" id="CHEBI:30616"/>
        <dbReference type="ChEBI" id="CHEBI:33019"/>
        <dbReference type="ChEBI" id="CHEBI:57844"/>
        <dbReference type="ChEBI" id="CHEBI:78442"/>
        <dbReference type="ChEBI" id="CHEBI:78530"/>
        <dbReference type="ChEBI" id="CHEBI:456215"/>
        <dbReference type="EC" id="6.1.1.10"/>
    </reaction>
</comment>
<dbReference type="SUPFAM" id="SSF57770">
    <property type="entry name" value="Methionyl-tRNA synthetase (MetRS), Zn-domain"/>
    <property type="match status" value="1"/>
</dbReference>
<dbReference type="InterPro" id="IPR033911">
    <property type="entry name" value="MetRS_core"/>
</dbReference>
<dbReference type="GO" id="GO:0000049">
    <property type="term" value="F:tRNA binding"/>
    <property type="evidence" value="ECO:0007669"/>
    <property type="project" value="UniProtKB-UniRule"/>
</dbReference>
<dbReference type="InterPro" id="IPR029038">
    <property type="entry name" value="MetRS_Zn"/>
</dbReference>
<feature type="domain" description="TRNA-binding" evidence="12">
    <location>
        <begin position="535"/>
        <end position="632"/>
    </location>
</feature>
<comment type="cofactor">
    <cofactor evidence="11">
        <name>Zn(2+)</name>
        <dbReference type="ChEBI" id="CHEBI:29105"/>
    </cofactor>
    <text evidence="11">Binds 1 zinc ion per subunit.</text>
</comment>
<dbReference type="GO" id="GO:0046872">
    <property type="term" value="F:metal ion binding"/>
    <property type="evidence" value="ECO:0007669"/>
    <property type="project" value="UniProtKB-KW"/>
</dbReference>
<sequence length="690" mass="79410">MSERILVNCALPYANGPLHLGHIAGAYLAADIFVRFNRLNGNEVLFVSGSDEYGTPITITAEKNKTSPQNVADIYHREHEQTFKNLDIVFDIFTRTTDPEHVKDVDEFFINLLNKNYLEKRYMVSPYCKSTGKFMPDRYIHGTCPYCGFNDARGDQCDECGRTLDPIELINPRCTSSNEEPLFIATEHFFLRLDLLSDELLNYLNTRENWKPNVINFTRSIINEGLRPRPITRDIDWGVPIPLNGFEGKRIYVWFEALIGYITGARVYSKNIKDDDYWKKFWLDKNVKSYYFIGKDNIPFHTIIWPAMLIAHGDYNLPYNVPANEYLRFEGAQFSKSRGIGYTVNEALSLVNKNYLRYYMASIMPETGDSSFSLNELVSRVNSELIDKYGNFIYRVLGFISNRKINIKKCEPDSIINEFKRFFDEYSESIKNIKIKNGLQIWLEAVTLANNYFNSEAPWNINDPERLNQVLFTSLKISMYLTAMLYPYVPSASSEILSSLGFKTVNYKFDDMLGFDDFRPLKGEPPFKKLEIADKKINIDLMAGTVKYVNDHPNADNLYVLGVHADRDITIVSNIKKYLTPENLQGRRILLIRNVKPATIRGIKSEAIIIAVQHGERIIIPEVNADDGSRMKIDGFDFNGDIISMDEIKRYKFIVDKNELVLEYNNSRFIITENGKPLKINAPDGSSIVL</sequence>
<feature type="short sequence motif" description="'KMSKS' region" evidence="11">
    <location>
        <begin position="333"/>
        <end position="337"/>
    </location>
</feature>
<evidence type="ECO:0000256" key="4">
    <source>
        <dbReference type="ARBA" id="ARBA00022598"/>
    </source>
</evidence>